<evidence type="ECO:0000256" key="1">
    <source>
        <dbReference type="SAM" id="Coils"/>
    </source>
</evidence>
<accession>A0A0W0G8H8</accession>
<feature type="region of interest" description="Disordered" evidence="2">
    <location>
        <begin position="97"/>
        <end position="129"/>
    </location>
</feature>
<organism evidence="3 4">
    <name type="scientific">Moniliophthora roreri</name>
    <name type="common">Frosty pod rot fungus</name>
    <name type="synonym">Monilia roreri</name>
    <dbReference type="NCBI Taxonomy" id="221103"/>
    <lineage>
        <taxon>Eukaryota</taxon>
        <taxon>Fungi</taxon>
        <taxon>Dikarya</taxon>
        <taxon>Basidiomycota</taxon>
        <taxon>Agaricomycotina</taxon>
        <taxon>Agaricomycetes</taxon>
        <taxon>Agaricomycetidae</taxon>
        <taxon>Agaricales</taxon>
        <taxon>Marasmiineae</taxon>
        <taxon>Marasmiaceae</taxon>
        <taxon>Moniliophthora</taxon>
    </lineage>
</organism>
<sequence length="480" mass="53880">MFDIELTVVYGHQKIARFLEMDMKEMARRLRADLDMLKLPHPPEANIGPPSKGGITFFWTTNKNSVGHPLLNAIKTAFDSQDRPDVKQLRMSLNMSPRPISRRDSASFTRANRSPDFADDSGFFERRHSSDSNFKPAIYKSSHNRPGYDHHRSLSAVRRRAIDDIESIQATLMEINDSCAIDETIQPGEDGPLPPRPAFLPQPPLQLQEESGPLMPVVNVAKNVTQAAVTDTKPNTPSRHAPFGEDYISLLPLSPEKPGERSYQATAVDDENDSCSDDDLLDFAANLSNPNQAVLSSQTETESEAVADFGLEIGHTTLSFATSISRDTVSGQATEKPRWVPIGLKLSKSDTQMESTGRPTLNNSTPGAQANDSMKTAFQLTRQFWDNRRELMALSARGMKIEKMLRELQDTPKWQEHDFFLGTEKGCNELRFELKIMEGILREETRNRQRAEMQLADVLRECKDPIIVPKLLEPFGLELS</sequence>
<evidence type="ECO:0000313" key="3">
    <source>
        <dbReference type="EMBL" id="KTB44865.1"/>
    </source>
</evidence>
<name>A0A0W0G8H8_MONRR</name>
<gene>
    <name evidence="3" type="ORF">WG66_2526</name>
</gene>
<dbReference type="Proteomes" id="UP000054988">
    <property type="component" value="Unassembled WGS sequence"/>
</dbReference>
<feature type="coiled-coil region" evidence="1">
    <location>
        <begin position="434"/>
        <end position="461"/>
    </location>
</feature>
<evidence type="ECO:0000256" key="2">
    <source>
        <dbReference type="SAM" id="MobiDB-lite"/>
    </source>
</evidence>
<dbReference type="AlphaFoldDB" id="A0A0W0G8H8"/>
<feature type="compositionally biased region" description="Polar residues" evidence="2">
    <location>
        <begin position="349"/>
        <end position="371"/>
    </location>
</feature>
<proteinExistence type="predicted"/>
<reference evidence="3 4" key="1">
    <citation type="submission" date="2015-12" db="EMBL/GenBank/DDBJ databases">
        <title>Draft genome sequence of Moniliophthora roreri, the causal agent of frosty pod rot of cacao.</title>
        <authorList>
            <person name="Aime M.C."/>
            <person name="Diaz-Valderrama J.R."/>
            <person name="Kijpornyongpan T."/>
            <person name="Phillips-Mora W."/>
        </authorList>
    </citation>
    <scope>NUCLEOTIDE SEQUENCE [LARGE SCALE GENOMIC DNA]</scope>
    <source>
        <strain evidence="3 4">MCA 2952</strain>
    </source>
</reference>
<dbReference type="EMBL" id="LATX01000831">
    <property type="protein sequence ID" value="KTB44865.1"/>
    <property type="molecule type" value="Genomic_DNA"/>
</dbReference>
<evidence type="ECO:0000313" key="4">
    <source>
        <dbReference type="Proteomes" id="UP000054988"/>
    </source>
</evidence>
<comment type="caution">
    <text evidence="3">The sequence shown here is derived from an EMBL/GenBank/DDBJ whole genome shotgun (WGS) entry which is preliminary data.</text>
</comment>
<keyword evidence="1" id="KW-0175">Coiled coil</keyword>
<protein>
    <submittedName>
        <fullName evidence="3">Uncharacterized protein</fullName>
    </submittedName>
</protein>
<feature type="region of interest" description="Disordered" evidence="2">
    <location>
        <begin position="348"/>
        <end position="371"/>
    </location>
</feature>